<comment type="caution">
    <text evidence="3">The sequence shown here is derived from an EMBL/GenBank/DDBJ whole genome shotgun (WGS) entry which is preliminary data.</text>
</comment>
<feature type="transmembrane region" description="Helical" evidence="1">
    <location>
        <begin position="260"/>
        <end position="277"/>
    </location>
</feature>
<reference evidence="3" key="1">
    <citation type="journal article" date="2014" name="Int. J. Syst. Evol. Microbiol.">
        <title>Complete genome sequence of Corynebacterium casei LMG S-19264T (=DSM 44701T), isolated from a smear-ripened cheese.</title>
        <authorList>
            <consortium name="US DOE Joint Genome Institute (JGI-PGF)"/>
            <person name="Walter F."/>
            <person name="Albersmeier A."/>
            <person name="Kalinowski J."/>
            <person name="Ruckert C."/>
        </authorList>
    </citation>
    <scope>NUCLEOTIDE SEQUENCE</scope>
    <source>
        <strain evidence="3">CGMCC 1.15178</strain>
    </source>
</reference>
<keyword evidence="3" id="KW-0131">Cell cycle</keyword>
<sequence length="430" mass="46421">MEVMMEILRQAGSAAVQLLLSPFYYLCVLLIMLQYMRQTRLERKLFHVRLHGWPGQLGRTVVAGLIVGVLFSCIGLFLGISLSGEAVLWMWGTAIVLAVIRIRYLCFAYSAGLLGVLQWSIGWTQLEQRSDWIGSAAVSLAGLDIAGLLLLVALMHIAEALLVRKQGAKFASPLFVEGKRGKIVGAYTLQGYWPVPMLMLVPAASGGAGDITLPWQMLLGDASLWGGGFAMIGFPMVIGFTELTRSMLPEAKARSTSKGLLAYGLILTALAAGAAFWSPLTLVASLCALLLHEALIISGRVREAAKSPFYVHDELGLKVLAVIPGTPAQALGIEAGEVLQKVNGVRVRTKSELYAALHINSAFCKLEVLNREGHVKFVQRARFAGEHHQLGVVLAPDDRADQYAAPGPASLFDLISGKRAARQRESSSSM</sequence>
<dbReference type="InterPro" id="IPR001478">
    <property type="entry name" value="PDZ"/>
</dbReference>
<dbReference type="Pfam" id="PF17820">
    <property type="entry name" value="PDZ_6"/>
    <property type="match status" value="1"/>
</dbReference>
<feature type="transmembrane region" description="Helical" evidence="1">
    <location>
        <begin position="184"/>
        <end position="204"/>
    </location>
</feature>
<evidence type="ECO:0000313" key="4">
    <source>
        <dbReference type="Proteomes" id="UP000612456"/>
    </source>
</evidence>
<gene>
    <name evidence="3" type="primary">minJ</name>
    <name evidence="3" type="ORF">GCM10010911_58330</name>
</gene>
<feature type="transmembrane region" description="Helical" evidence="1">
    <location>
        <begin position="107"/>
        <end position="126"/>
    </location>
</feature>
<dbReference type="SUPFAM" id="SSF50156">
    <property type="entry name" value="PDZ domain-like"/>
    <property type="match status" value="1"/>
</dbReference>
<dbReference type="GO" id="GO:0051301">
    <property type="term" value="P:cell division"/>
    <property type="evidence" value="ECO:0007669"/>
    <property type="project" value="UniProtKB-KW"/>
</dbReference>
<dbReference type="InterPro" id="IPR041489">
    <property type="entry name" value="PDZ_6"/>
</dbReference>
<reference evidence="3" key="2">
    <citation type="submission" date="2020-09" db="EMBL/GenBank/DDBJ databases">
        <authorList>
            <person name="Sun Q."/>
            <person name="Zhou Y."/>
        </authorList>
    </citation>
    <scope>NUCLEOTIDE SEQUENCE</scope>
    <source>
        <strain evidence="3">CGMCC 1.15178</strain>
    </source>
</reference>
<name>A0A916ZEM6_9BACL</name>
<dbReference type="Proteomes" id="UP000612456">
    <property type="component" value="Unassembled WGS sequence"/>
</dbReference>
<keyword evidence="1" id="KW-0812">Transmembrane</keyword>
<dbReference type="SMART" id="SM00228">
    <property type="entry name" value="PDZ"/>
    <property type="match status" value="1"/>
</dbReference>
<evidence type="ECO:0000259" key="2">
    <source>
        <dbReference type="SMART" id="SM00228"/>
    </source>
</evidence>
<evidence type="ECO:0000256" key="1">
    <source>
        <dbReference type="SAM" id="Phobius"/>
    </source>
</evidence>
<proteinExistence type="predicted"/>
<keyword evidence="4" id="KW-1185">Reference proteome</keyword>
<feature type="transmembrane region" description="Helical" evidence="1">
    <location>
        <begin position="132"/>
        <end position="163"/>
    </location>
</feature>
<keyword evidence="1" id="KW-0472">Membrane</keyword>
<evidence type="ECO:0000313" key="3">
    <source>
        <dbReference type="EMBL" id="GGD92020.1"/>
    </source>
</evidence>
<dbReference type="EMBL" id="BMHP01000006">
    <property type="protein sequence ID" value="GGD92020.1"/>
    <property type="molecule type" value="Genomic_DNA"/>
</dbReference>
<feature type="transmembrane region" description="Helical" evidence="1">
    <location>
        <begin position="224"/>
        <end position="248"/>
    </location>
</feature>
<keyword evidence="1" id="KW-1133">Transmembrane helix</keyword>
<dbReference type="Gene3D" id="2.30.42.10">
    <property type="match status" value="1"/>
</dbReference>
<feature type="transmembrane region" description="Helical" evidence="1">
    <location>
        <begin position="14"/>
        <end position="36"/>
    </location>
</feature>
<accession>A0A916ZEM6</accession>
<dbReference type="InterPro" id="IPR036034">
    <property type="entry name" value="PDZ_sf"/>
</dbReference>
<feature type="transmembrane region" description="Helical" evidence="1">
    <location>
        <begin position="57"/>
        <end position="80"/>
    </location>
</feature>
<protein>
    <submittedName>
        <fullName evidence="3">Cell division topological determinant MinJ</fullName>
    </submittedName>
</protein>
<dbReference type="AlphaFoldDB" id="A0A916ZEM6"/>
<keyword evidence="3" id="KW-0132">Cell division</keyword>
<feature type="domain" description="PDZ" evidence="2">
    <location>
        <begin position="305"/>
        <end position="372"/>
    </location>
</feature>
<organism evidence="3 4">
    <name type="scientific">Paenibacillus nasutitermitis</name>
    <dbReference type="NCBI Taxonomy" id="1652958"/>
    <lineage>
        <taxon>Bacteria</taxon>
        <taxon>Bacillati</taxon>
        <taxon>Bacillota</taxon>
        <taxon>Bacilli</taxon>
        <taxon>Bacillales</taxon>
        <taxon>Paenibacillaceae</taxon>
        <taxon>Paenibacillus</taxon>
    </lineage>
</organism>